<dbReference type="SUPFAM" id="SSF50494">
    <property type="entry name" value="Trypsin-like serine proteases"/>
    <property type="match status" value="1"/>
</dbReference>
<sequence length="434" mass="46286">MHFPLRRSIAALVMLGAAATASANQFEIVNGSESTPGAYPWLVSVGSAADTNAYQAHYCGGALIHKRWVLTAAHCLDAGQNPSTVAVTIGRHKLSESGGQRIVAKQLVRHSAYDANTSDHDIALIELSEDAKSPVIRILPPPLYPKVGTTLRAAGHGGTAAPIDYLADTYKVDNCSKDLQACIEKIQLGGISDIAMVRTALLANGLGDPLKGIGFAELLAELKSRGGNTATATTVDKLVVGLLDAGVDVRQMLVIVAQAASATDETREVDVPLVDSVTCANAGYEGLTPNMVCAGYNTQPKDTCQGDSGGPLFTRNSKNNDWMLAGVVSFGTTCATNFGVYTKVANYLDWIQTSVPNFMEERIFTWGEATYPDLLKPTGTERSAFFSPYYARVYSGSNTAVGSDGKNLYFYDGQTILTLGLLFQFFGSVVRDRF</sequence>
<organism evidence="5 6">
    <name type="scientific">Parachitinimonas caeni</name>
    <dbReference type="NCBI Taxonomy" id="3031301"/>
    <lineage>
        <taxon>Bacteria</taxon>
        <taxon>Pseudomonadati</taxon>
        <taxon>Pseudomonadota</taxon>
        <taxon>Betaproteobacteria</taxon>
        <taxon>Neisseriales</taxon>
        <taxon>Chitinibacteraceae</taxon>
        <taxon>Parachitinimonas</taxon>
    </lineage>
</organism>
<feature type="signal peptide" evidence="3">
    <location>
        <begin position="1"/>
        <end position="23"/>
    </location>
</feature>
<keyword evidence="2" id="KW-0720">Serine protease</keyword>
<dbReference type="InterPro" id="IPR001314">
    <property type="entry name" value="Peptidase_S1A"/>
</dbReference>
<dbReference type="RefSeq" id="WP_284099367.1">
    <property type="nucleotide sequence ID" value="NZ_JARRAF010000003.1"/>
</dbReference>
<dbReference type="Pfam" id="PF00089">
    <property type="entry name" value="Trypsin"/>
    <property type="match status" value="2"/>
</dbReference>
<dbReference type="InterPro" id="IPR043504">
    <property type="entry name" value="Peptidase_S1_PA_chymotrypsin"/>
</dbReference>
<name>A0ABT7DSN9_9NEIS</name>
<evidence type="ECO:0000256" key="1">
    <source>
        <dbReference type="ARBA" id="ARBA00023157"/>
    </source>
</evidence>
<dbReference type="InterPro" id="IPR009003">
    <property type="entry name" value="Peptidase_S1_PA"/>
</dbReference>
<dbReference type="GO" id="GO:0008233">
    <property type="term" value="F:peptidase activity"/>
    <property type="evidence" value="ECO:0007669"/>
    <property type="project" value="UniProtKB-KW"/>
</dbReference>
<evidence type="ECO:0000256" key="2">
    <source>
        <dbReference type="RuleBase" id="RU363034"/>
    </source>
</evidence>
<evidence type="ECO:0000313" key="5">
    <source>
        <dbReference type="EMBL" id="MDK2123079.1"/>
    </source>
</evidence>
<dbReference type="PROSITE" id="PS00134">
    <property type="entry name" value="TRYPSIN_HIS"/>
    <property type="match status" value="1"/>
</dbReference>
<dbReference type="EMBL" id="JARRAF010000003">
    <property type="protein sequence ID" value="MDK2123079.1"/>
    <property type="molecule type" value="Genomic_DNA"/>
</dbReference>
<keyword evidence="2" id="KW-0378">Hydrolase</keyword>
<proteinExistence type="predicted"/>
<feature type="chain" id="PRO_5047177591" evidence="3">
    <location>
        <begin position="24"/>
        <end position="434"/>
    </location>
</feature>
<dbReference type="InterPro" id="IPR001254">
    <property type="entry name" value="Trypsin_dom"/>
</dbReference>
<gene>
    <name evidence="5" type="ORF">PZA18_03315</name>
</gene>
<dbReference type="PROSITE" id="PS50240">
    <property type="entry name" value="TRYPSIN_DOM"/>
    <property type="match status" value="1"/>
</dbReference>
<dbReference type="Proteomes" id="UP001172778">
    <property type="component" value="Unassembled WGS sequence"/>
</dbReference>
<dbReference type="SMART" id="SM00020">
    <property type="entry name" value="Tryp_SPc"/>
    <property type="match status" value="1"/>
</dbReference>
<dbReference type="PANTHER" id="PTHR24252">
    <property type="entry name" value="ACROSIN-RELATED"/>
    <property type="match status" value="1"/>
</dbReference>
<dbReference type="InterPro" id="IPR033116">
    <property type="entry name" value="TRYPSIN_SER"/>
</dbReference>
<evidence type="ECO:0000313" key="6">
    <source>
        <dbReference type="Proteomes" id="UP001172778"/>
    </source>
</evidence>
<protein>
    <submittedName>
        <fullName evidence="5">Serine protease</fullName>
    </submittedName>
</protein>
<keyword evidence="1" id="KW-1015">Disulfide bond</keyword>
<dbReference type="PANTHER" id="PTHR24252:SF7">
    <property type="entry name" value="HYALIN"/>
    <property type="match status" value="1"/>
</dbReference>
<dbReference type="InterPro" id="IPR018114">
    <property type="entry name" value="TRYPSIN_HIS"/>
</dbReference>
<dbReference type="PROSITE" id="PS00135">
    <property type="entry name" value="TRYPSIN_SER"/>
    <property type="match status" value="1"/>
</dbReference>
<dbReference type="GO" id="GO:0006508">
    <property type="term" value="P:proteolysis"/>
    <property type="evidence" value="ECO:0007669"/>
    <property type="project" value="UniProtKB-KW"/>
</dbReference>
<dbReference type="Gene3D" id="2.40.10.10">
    <property type="entry name" value="Trypsin-like serine proteases"/>
    <property type="match status" value="2"/>
</dbReference>
<feature type="domain" description="Peptidase S1" evidence="4">
    <location>
        <begin position="28"/>
        <end position="356"/>
    </location>
</feature>
<accession>A0ABT7DSN9</accession>
<comment type="caution">
    <text evidence="5">The sequence shown here is derived from an EMBL/GenBank/DDBJ whole genome shotgun (WGS) entry which is preliminary data.</text>
</comment>
<keyword evidence="2 5" id="KW-0645">Protease</keyword>
<evidence type="ECO:0000256" key="3">
    <source>
        <dbReference type="SAM" id="SignalP"/>
    </source>
</evidence>
<keyword evidence="3" id="KW-0732">Signal</keyword>
<reference evidence="5" key="1">
    <citation type="submission" date="2023-03" db="EMBL/GenBank/DDBJ databases">
        <title>Chitinimonas shenzhenensis gen. nov., sp. nov., a novel member of family Burkholderiaceae isolated from activated sludge collected in Shen Zhen, China.</title>
        <authorList>
            <person name="Wang X."/>
        </authorList>
    </citation>
    <scope>NUCLEOTIDE SEQUENCE</scope>
    <source>
        <strain evidence="5">DQS-5</strain>
    </source>
</reference>
<dbReference type="PRINTS" id="PR00722">
    <property type="entry name" value="CHYMOTRYPSIN"/>
</dbReference>
<keyword evidence="6" id="KW-1185">Reference proteome</keyword>
<dbReference type="CDD" id="cd00190">
    <property type="entry name" value="Tryp_SPc"/>
    <property type="match status" value="1"/>
</dbReference>
<evidence type="ECO:0000259" key="4">
    <source>
        <dbReference type="PROSITE" id="PS50240"/>
    </source>
</evidence>